<keyword evidence="4" id="KW-0443">Lipid metabolism</keyword>
<keyword evidence="3 6" id="KW-0808">Transferase</keyword>
<reference evidence="6 7" key="1">
    <citation type="submission" date="2019-08" db="EMBL/GenBank/DDBJ databases">
        <title>Complete genome sequence of Terriglobus albidus strain ORNL.</title>
        <authorList>
            <person name="Podar M."/>
        </authorList>
    </citation>
    <scope>NUCLEOTIDE SEQUENCE [LARGE SCALE GENOMIC DNA]</scope>
    <source>
        <strain evidence="6 7">ORNL</strain>
    </source>
</reference>
<evidence type="ECO:0000256" key="5">
    <source>
        <dbReference type="ARBA" id="ARBA00023315"/>
    </source>
</evidence>
<dbReference type="KEGG" id="talb:FTW19_11450"/>
<dbReference type="PANTHER" id="PTHR37323">
    <property type="entry name" value="GCN5-RELATED N-ACETYLTRANSFERASE"/>
    <property type="match status" value="1"/>
</dbReference>
<dbReference type="GO" id="GO:0006629">
    <property type="term" value="P:lipid metabolic process"/>
    <property type="evidence" value="ECO:0007669"/>
    <property type="project" value="UniProtKB-KW"/>
</dbReference>
<keyword evidence="7" id="KW-1185">Reference proteome</keyword>
<evidence type="ECO:0000256" key="4">
    <source>
        <dbReference type="ARBA" id="ARBA00023098"/>
    </source>
</evidence>
<dbReference type="SUPFAM" id="SSF55729">
    <property type="entry name" value="Acyl-CoA N-acyltransferases (Nat)"/>
    <property type="match status" value="1"/>
</dbReference>
<keyword evidence="5" id="KW-0012">Acyltransferase</keyword>
<dbReference type="GO" id="GO:0016746">
    <property type="term" value="F:acyltransferase activity"/>
    <property type="evidence" value="ECO:0007669"/>
    <property type="project" value="UniProtKB-KW"/>
</dbReference>
<name>A0A5B9EMK2_9BACT</name>
<keyword evidence="2" id="KW-0444">Lipid biosynthesis</keyword>
<sequence length="230" mass="26493">MAVTEADRLAVYRLRFVVFNLELNEGSEEAFATGHDRDRFDDVCDHIVVERIECGSVIGTYRLQTGLRALQAHGYYSAQEFDLSPYESMRERTIELGRACIHRDHRLPEVLNLLWKAIARYAKERDARWMIGCCSLNSQDAAEGWSVFRGLKEYQVEEQLRTLPLEALRMEPAGDEAEVKQPPKLLRSYLALGARICGEPAIDREFRTIDFLTLMDLERLHPRMAARLFG</sequence>
<evidence type="ECO:0000256" key="3">
    <source>
        <dbReference type="ARBA" id="ARBA00022679"/>
    </source>
</evidence>
<dbReference type="Gene3D" id="3.40.630.30">
    <property type="match status" value="1"/>
</dbReference>
<dbReference type="PANTHER" id="PTHR37323:SF1">
    <property type="entry name" value="L-ORNITHINE N(ALPHA)-ACYLTRANSFERASE"/>
    <property type="match status" value="1"/>
</dbReference>
<dbReference type="InterPro" id="IPR016181">
    <property type="entry name" value="Acyl_CoA_acyltransferase"/>
</dbReference>
<evidence type="ECO:0000256" key="1">
    <source>
        <dbReference type="ARBA" id="ARBA00005189"/>
    </source>
</evidence>
<dbReference type="Proteomes" id="UP000321820">
    <property type="component" value="Chromosome"/>
</dbReference>
<proteinExistence type="predicted"/>
<evidence type="ECO:0000313" key="7">
    <source>
        <dbReference type="Proteomes" id="UP000321820"/>
    </source>
</evidence>
<organism evidence="6 7">
    <name type="scientific">Terriglobus albidus</name>
    <dbReference type="NCBI Taxonomy" id="1592106"/>
    <lineage>
        <taxon>Bacteria</taxon>
        <taxon>Pseudomonadati</taxon>
        <taxon>Acidobacteriota</taxon>
        <taxon>Terriglobia</taxon>
        <taxon>Terriglobales</taxon>
        <taxon>Acidobacteriaceae</taxon>
        <taxon>Terriglobus</taxon>
    </lineage>
</organism>
<dbReference type="EMBL" id="CP042806">
    <property type="protein sequence ID" value="QEE31306.1"/>
    <property type="molecule type" value="Genomic_DNA"/>
</dbReference>
<dbReference type="Pfam" id="PF13444">
    <property type="entry name" value="Acetyltransf_5"/>
    <property type="match status" value="1"/>
</dbReference>
<gene>
    <name evidence="6" type="ORF">FTW19_11450</name>
</gene>
<protein>
    <submittedName>
        <fullName evidence="6">GNAT family N-acetyltransferase</fullName>
    </submittedName>
</protein>
<evidence type="ECO:0000256" key="2">
    <source>
        <dbReference type="ARBA" id="ARBA00022516"/>
    </source>
</evidence>
<dbReference type="OrthoDB" id="1113830at2"/>
<comment type="pathway">
    <text evidence="1">Lipid metabolism.</text>
</comment>
<evidence type="ECO:0000313" key="6">
    <source>
        <dbReference type="EMBL" id="QEE31306.1"/>
    </source>
</evidence>
<dbReference type="InterPro" id="IPR052351">
    <property type="entry name" value="Ornithine_N-alpha-AT"/>
</dbReference>
<accession>A0A5B9EMK2</accession>
<dbReference type="AlphaFoldDB" id="A0A5B9EMK2"/>